<organism evidence="1 2">
    <name type="scientific">Eiseniibacteriota bacterium</name>
    <dbReference type="NCBI Taxonomy" id="2212470"/>
    <lineage>
        <taxon>Bacteria</taxon>
        <taxon>Candidatus Eiseniibacteriota</taxon>
    </lineage>
</organism>
<protein>
    <submittedName>
        <fullName evidence="1">Helix-turn-helix domain-containing protein</fullName>
    </submittedName>
</protein>
<proteinExistence type="predicted"/>
<dbReference type="InterPro" id="IPR009061">
    <property type="entry name" value="DNA-bd_dom_put_sf"/>
</dbReference>
<gene>
    <name evidence="1" type="ORF">KJ970_18160</name>
</gene>
<dbReference type="AlphaFoldDB" id="A0A948S0Z7"/>
<dbReference type="EMBL" id="JAHJDP010000102">
    <property type="protein sequence ID" value="MBU2692847.1"/>
    <property type="molecule type" value="Genomic_DNA"/>
</dbReference>
<evidence type="ECO:0000313" key="2">
    <source>
        <dbReference type="Proteomes" id="UP000777784"/>
    </source>
</evidence>
<dbReference type="Proteomes" id="UP000777784">
    <property type="component" value="Unassembled WGS sequence"/>
</dbReference>
<evidence type="ECO:0000313" key="1">
    <source>
        <dbReference type="EMBL" id="MBU2692847.1"/>
    </source>
</evidence>
<sequence length="71" mass="7903">MKAVSIPKTELTLGEAASVLSVSLDSLRSLERCGLFRFRRTRGGWRTVNASDLDQLHRILRPESVSQETGC</sequence>
<name>A0A948S0Z7_UNCEI</name>
<dbReference type="Gene3D" id="1.10.1660.10">
    <property type="match status" value="1"/>
</dbReference>
<dbReference type="SUPFAM" id="SSF46955">
    <property type="entry name" value="Putative DNA-binding domain"/>
    <property type="match status" value="1"/>
</dbReference>
<accession>A0A948S0Z7</accession>
<comment type="caution">
    <text evidence="1">The sequence shown here is derived from an EMBL/GenBank/DDBJ whole genome shotgun (WGS) entry which is preliminary data.</text>
</comment>
<reference evidence="1" key="1">
    <citation type="submission" date="2021-05" db="EMBL/GenBank/DDBJ databases">
        <title>Energy efficiency and biological interactions define the core microbiome of deep oligotrophic groundwater.</title>
        <authorList>
            <person name="Mehrshad M."/>
            <person name="Lopez-Fernandez M."/>
            <person name="Bell E."/>
            <person name="Bernier-Latmani R."/>
            <person name="Bertilsson S."/>
            <person name="Dopson M."/>
        </authorList>
    </citation>
    <scope>NUCLEOTIDE SEQUENCE</scope>
    <source>
        <strain evidence="1">Modern_marine.mb.64</strain>
    </source>
</reference>